<dbReference type="OMA" id="MHNTRAT"/>
<evidence type="ECO:0000256" key="1">
    <source>
        <dbReference type="ARBA" id="ARBA00009752"/>
    </source>
</evidence>
<evidence type="ECO:0000256" key="5">
    <source>
        <dbReference type="ARBA" id="ARBA00023180"/>
    </source>
</evidence>
<proteinExistence type="inferred from homology"/>
<dbReference type="OrthoDB" id="9940746at2759"/>
<keyword evidence="9" id="KW-1185">Reference proteome</keyword>
<keyword evidence="6" id="KW-0393">Immunoglobulin domain</keyword>
<keyword evidence="4" id="KW-1015">Disulfide bond</keyword>
<dbReference type="PANTHER" id="PTHR11890:SF6">
    <property type="entry name" value="INTERLEUKIN-18 RECEPTOR 1"/>
    <property type="match status" value="1"/>
</dbReference>
<sequence length="301" mass="34551">METVAVVKPNQKVIMDMEYLKLITFICFLGTIQGDLIKCPSYGSKTIALEGEHVRIRCKLCNASTPLVLGDLRTNGFRINWFKDISNGDYMELLGKTGRITFEGTSLGFWPAFVNDTGRYSCSVSNRTYNIMSAVTTLNVQKNKGFCRGNIYPFSQYIGKSITLPCPKLEDYSNKEDNIKWLKDCKDNVHTGTKYVIRKVEERSAGKYLCLLSLKNGGIYYNVTRMLKLTTKESVEPFKPKLIYPVEEQIELKLGEEREFECKAIVGYKMNYYCLLYWDFTNSGNDTVYESPERFLLTSFE</sequence>
<dbReference type="GO" id="GO:0004908">
    <property type="term" value="F:interleukin-1 receptor activity"/>
    <property type="evidence" value="ECO:0007669"/>
    <property type="project" value="InterPro"/>
</dbReference>
<gene>
    <name evidence="8" type="ORF">scyTo_0019872</name>
</gene>
<keyword evidence="2" id="KW-0732">Signal</keyword>
<protein>
    <recommendedName>
        <fullName evidence="7">Ig-like domain-containing protein</fullName>
    </recommendedName>
</protein>
<dbReference type="InterPro" id="IPR015621">
    <property type="entry name" value="IL-1_rcpt_fam"/>
</dbReference>
<dbReference type="PROSITE" id="PS50835">
    <property type="entry name" value="IG_LIKE"/>
    <property type="match status" value="2"/>
</dbReference>
<dbReference type="Gene3D" id="2.60.40.10">
    <property type="entry name" value="Immunoglobulins"/>
    <property type="match status" value="2"/>
</dbReference>
<dbReference type="InterPro" id="IPR036179">
    <property type="entry name" value="Ig-like_dom_sf"/>
</dbReference>
<evidence type="ECO:0000256" key="4">
    <source>
        <dbReference type="ARBA" id="ARBA00023157"/>
    </source>
</evidence>
<accession>A0A401PT85</accession>
<dbReference type="STRING" id="75743.A0A401PT85"/>
<evidence type="ECO:0000313" key="9">
    <source>
        <dbReference type="Proteomes" id="UP000288216"/>
    </source>
</evidence>
<reference evidence="8 9" key="1">
    <citation type="journal article" date="2018" name="Nat. Ecol. Evol.">
        <title>Shark genomes provide insights into elasmobranch evolution and the origin of vertebrates.</title>
        <authorList>
            <person name="Hara Y"/>
            <person name="Yamaguchi K"/>
            <person name="Onimaru K"/>
            <person name="Kadota M"/>
            <person name="Koyanagi M"/>
            <person name="Keeley SD"/>
            <person name="Tatsumi K"/>
            <person name="Tanaka K"/>
            <person name="Motone F"/>
            <person name="Kageyama Y"/>
            <person name="Nozu R"/>
            <person name="Adachi N"/>
            <person name="Nishimura O"/>
            <person name="Nakagawa R"/>
            <person name="Tanegashima C"/>
            <person name="Kiyatake I"/>
            <person name="Matsumoto R"/>
            <person name="Murakumo K"/>
            <person name="Nishida K"/>
            <person name="Terakita A"/>
            <person name="Kuratani S"/>
            <person name="Sato K"/>
            <person name="Hyodo S Kuraku.S."/>
        </authorList>
    </citation>
    <scope>NUCLEOTIDE SEQUENCE [LARGE SCALE GENOMIC DNA]</scope>
</reference>
<dbReference type="InterPro" id="IPR013783">
    <property type="entry name" value="Ig-like_fold"/>
</dbReference>
<dbReference type="PRINTS" id="PR01536">
    <property type="entry name" value="INTRLKN1R12F"/>
</dbReference>
<evidence type="ECO:0000256" key="2">
    <source>
        <dbReference type="ARBA" id="ARBA00022729"/>
    </source>
</evidence>
<feature type="domain" description="Ig-like" evidence="7">
    <location>
        <begin position="159"/>
        <end position="210"/>
    </location>
</feature>
<evidence type="ECO:0000256" key="3">
    <source>
        <dbReference type="ARBA" id="ARBA00022737"/>
    </source>
</evidence>
<dbReference type="SUPFAM" id="SSF48726">
    <property type="entry name" value="Immunoglobulin"/>
    <property type="match status" value="2"/>
</dbReference>
<comment type="caution">
    <text evidence="8">The sequence shown here is derived from an EMBL/GenBank/DDBJ whole genome shotgun (WGS) entry which is preliminary data.</text>
</comment>
<dbReference type="InterPro" id="IPR003599">
    <property type="entry name" value="Ig_sub"/>
</dbReference>
<name>A0A401PT85_SCYTO</name>
<dbReference type="InterPro" id="IPR007110">
    <property type="entry name" value="Ig-like_dom"/>
</dbReference>
<organism evidence="8 9">
    <name type="scientific">Scyliorhinus torazame</name>
    <name type="common">Cloudy catshark</name>
    <name type="synonym">Catulus torazame</name>
    <dbReference type="NCBI Taxonomy" id="75743"/>
    <lineage>
        <taxon>Eukaryota</taxon>
        <taxon>Metazoa</taxon>
        <taxon>Chordata</taxon>
        <taxon>Craniata</taxon>
        <taxon>Vertebrata</taxon>
        <taxon>Chondrichthyes</taxon>
        <taxon>Elasmobranchii</taxon>
        <taxon>Galeomorphii</taxon>
        <taxon>Galeoidea</taxon>
        <taxon>Carcharhiniformes</taxon>
        <taxon>Scyliorhinidae</taxon>
        <taxon>Scyliorhinus</taxon>
    </lineage>
</organism>
<keyword evidence="3" id="KW-0677">Repeat</keyword>
<comment type="similarity">
    <text evidence="1">Belongs to the interleukin-1 receptor family.</text>
</comment>
<dbReference type="InterPro" id="IPR004074">
    <property type="entry name" value="IL-1_rcpt_I/II-typ"/>
</dbReference>
<evidence type="ECO:0000256" key="6">
    <source>
        <dbReference type="ARBA" id="ARBA00023319"/>
    </source>
</evidence>
<dbReference type="EMBL" id="BFAA01015251">
    <property type="protein sequence ID" value="GCB76315.1"/>
    <property type="molecule type" value="Genomic_DNA"/>
</dbReference>
<feature type="domain" description="Ig-like" evidence="7">
    <location>
        <begin position="40"/>
        <end position="139"/>
    </location>
</feature>
<dbReference type="Proteomes" id="UP000288216">
    <property type="component" value="Unassembled WGS sequence"/>
</dbReference>
<evidence type="ECO:0000313" key="8">
    <source>
        <dbReference type="EMBL" id="GCB76315.1"/>
    </source>
</evidence>
<keyword evidence="5" id="KW-0325">Glycoprotein</keyword>
<dbReference type="PANTHER" id="PTHR11890">
    <property type="entry name" value="INTERLEUKIN-1 RECEPTOR FAMILY MEMBER"/>
    <property type="match status" value="1"/>
</dbReference>
<dbReference type="AlphaFoldDB" id="A0A401PT85"/>
<evidence type="ECO:0000259" key="7">
    <source>
        <dbReference type="PROSITE" id="PS50835"/>
    </source>
</evidence>
<dbReference type="SMART" id="SM00409">
    <property type="entry name" value="IG"/>
    <property type="match status" value="2"/>
</dbReference>